<organism evidence="3">
    <name type="scientific">Corethrella appendiculata</name>
    <dbReference type="NCBI Taxonomy" id="1370023"/>
    <lineage>
        <taxon>Eukaryota</taxon>
        <taxon>Metazoa</taxon>
        <taxon>Ecdysozoa</taxon>
        <taxon>Arthropoda</taxon>
        <taxon>Hexapoda</taxon>
        <taxon>Insecta</taxon>
        <taxon>Pterygota</taxon>
        <taxon>Neoptera</taxon>
        <taxon>Endopterygota</taxon>
        <taxon>Diptera</taxon>
        <taxon>Nematocera</taxon>
        <taxon>Culicoidea</taxon>
        <taxon>Chaoboridae</taxon>
        <taxon>Corethrella</taxon>
    </lineage>
</organism>
<sequence>MLQYILLSILVAGASAGYSSSTYAGGSGTGGFNSVGGSVSSGSGFAGSHAGAGFYPGFGTYSPVPPLPSPHDYSQFFHNLNLQFQNLYQQNLQQQQALFDNFHRFQQSIPAQGGGGYGSSGTYGGGSYGGPNYASSSAAYGPGGFHQTASIYPANPASPNVNTRFGSGTPTVTHSQGRPGFVGVSSSSFSSSSDVNGKKSSHREAVTSVNDNGKITTYHVRS</sequence>
<feature type="compositionally biased region" description="Low complexity" evidence="1">
    <location>
        <begin position="181"/>
        <end position="195"/>
    </location>
</feature>
<evidence type="ECO:0000313" key="3">
    <source>
        <dbReference type="EMBL" id="JAB55161.1"/>
    </source>
</evidence>
<proteinExistence type="evidence at transcript level"/>
<feature type="compositionally biased region" description="Polar residues" evidence="1">
    <location>
        <begin position="157"/>
        <end position="176"/>
    </location>
</feature>
<evidence type="ECO:0000256" key="1">
    <source>
        <dbReference type="SAM" id="MobiDB-lite"/>
    </source>
</evidence>
<feature type="chain" id="PRO_5004659854" evidence="2">
    <location>
        <begin position="17"/>
        <end position="222"/>
    </location>
</feature>
<accession>U5ELX7</accession>
<evidence type="ECO:0000256" key="2">
    <source>
        <dbReference type="SAM" id="SignalP"/>
    </source>
</evidence>
<keyword evidence="2" id="KW-0732">Signal</keyword>
<protein>
    <submittedName>
        <fullName evidence="3">Putative secreted protein</fullName>
    </submittedName>
</protein>
<dbReference type="AlphaFoldDB" id="U5ELX7"/>
<feature type="signal peptide" evidence="2">
    <location>
        <begin position="1"/>
        <end position="16"/>
    </location>
</feature>
<name>U5ELX7_9DIPT</name>
<feature type="region of interest" description="Disordered" evidence="1">
    <location>
        <begin position="155"/>
        <end position="222"/>
    </location>
</feature>
<dbReference type="EMBL" id="GANO01004710">
    <property type="protein sequence ID" value="JAB55161.1"/>
    <property type="molecule type" value="mRNA"/>
</dbReference>
<reference evidence="3" key="1">
    <citation type="journal article" date="2014" name="Insect Biochem. Mol. Biol.">
        <title>An insight into the sialome of the frog biting fly, Corethrella appendiculata.</title>
        <authorList>
            <person name="Ribeiro J.M.C."/>
            <person name="Chagas A.C."/>
            <person name="Pham V.M."/>
            <person name="Lounibos L.P."/>
            <person name="Calvo E."/>
        </authorList>
    </citation>
    <scope>NUCLEOTIDE SEQUENCE</scope>
    <source>
        <tissue evidence="3">Salivary glands</tissue>
    </source>
</reference>